<dbReference type="EMBL" id="JANRMS010002925">
    <property type="protein sequence ID" value="KAJ3520331.1"/>
    <property type="molecule type" value="Genomic_DNA"/>
</dbReference>
<gene>
    <name evidence="1" type="ORF">NM208_g13750</name>
</gene>
<protein>
    <submittedName>
        <fullName evidence="1">Uncharacterized protein</fullName>
    </submittedName>
</protein>
<reference evidence="1" key="1">
    <citation type="submission" date="2022-08" db="EMBL/GenBank/DDBJ databases">
        <title>Genome Sequence of Fusarium decemcellulare.</title>
        <authorList>
            <person name="Buettner E."/>
        </authorList>
    </citation>
    <scope>NUCLEOTIDE SEQUENCE</scope>
    <source>
        <strain evidence="1">Babe19</strain>
    </source>
</reference>
<comment type="caution">
    <text evidence="1">The sequence shown here is derived from an EMBL/GenBank/DDBJ whole genome shotgun (WGS) entry which is preliminary data.</text>
</comment>
<evidence type="ECO:0000313" key="1">
    <source>
        <dbReference type="EMBL" id="KAJ3520331.1"/>
    </source>
</evidence>
<name>A0ACC1RMU0_9HYPO</name>
<keyword evidence="2" id="KW-1185">Reference proteome</keyword>
<sequence length="185" mass="21402">MQQLQAREHGGDQLVAAALLLAYYEIQNGTPRGIRNHVSGLNALASKLDLTKPFGSELFRAWRILRYDLRFLRMPTRNSVLSLDSHDRYATFDSHLTIRDLLSQLWLMYGRFYTEITFTSGTQTCTAQTARQAARWIRSLLGRRCDFEQHDNDDFHRENLSTTSIVDQLQAISLQLDNWHSVLND</sequence>
<dbReference type="Proteomes" id="UP001148629">
    <property type="component" value="Unassembled WGS sequence"/>
</dbReference>
<organism evidence="1 2">
    <name type="scientific">Fusarium decemcellulare</name>
    <dbReference type="NCBI Taxonomy" id="57161"/>
    <lineage>
        <taxon>Eukaryota</taxon>
        <taxon>Fungi</taxon>
        <taxon>Dikarya</taxon>
        <taxon>Ascomycota</taxon>
        <taxon>Pezizomycotina</taxon>
        <taxon>Sordariomycetes</taxon>
        <taxon>Hypocreomycetidae</taxon>
        <taxon>Hypocreales</taxon>
        <taxon>Nectriaceae</taxon>
        <taxon>Fusarium</taxon>
        <taxon>Fusarium decemcellulare species complex</taxon>
    </lineage>
</organism>
<evidence type="ECO:0000313" key="2">
    <source>
        <dbReference type="Proteomes" id="UP001148629"/>
    </source>
</evidence>
<accession>A0ACC1RMU0</accession>
<proteinExistence type="predicted"/>